<feature type="region of interest" description="Disordered" evidence="5">
    <location>
        <begin position="179"/>
        <end position="206"/>
    </location>
</feature>
<feature type="domain" description="Tyrosine specific protein phosphatases" evidence="7">
    <location>
        <begin position="79"/>
        <end position="132"/>
    </location>
</feature>
<dbReference type="HOGENOM" id="CLU_027074_9_0_1"/>
<dbReference type="EMBL" id="KN838540">
    <property type="protein sequence ID" value="KIK08949.1"/>
    <property type="molecule type" value="Genomic_DNA"/>
</dbReference>
<dbReference type="GO" id="GO:0005737">
    <property type="term" value="C:cytoplasm"/>
    <property type="evidence" value="ECO:0007669"/>
    <property type="project" value="TreeGrafter"/>
</dbReference>
<reference evidence="9" key="2">
    <citation type="submission" date="2015-01" db="EMBL/GenBank/DDBJ databases">
        <title>Evolutionary Origins and Diversification of the Mycorrhizal Mutualists.</title>
        <authorList>
            <consortium name="DOE Joint Genome Institute"/>
            <consortium name="Mycorrhizal Genomics Consortium"/>
            <person name="Kohler A."/>
            <person name="Kuo A."/>
            <person name="Nagy L.G."/>
            <person name="Floudas D."/>
            <person name="Copeland A."/>
            <person name="Barry K.W."/>
            <person name="Cichocki N."/>
            <person name="Veneault-Fourrey C."/>
            <person name="LaButti K."/>
            <person name="Lindquist E.A."/>
            <person name="Lipzen A."/>
            <person name="Lundell T."/>
            <person name="Morin E."/>
            <person name="Murat C."/>
            <person name="Riley R."/>
            <person name="Ohm R."/>
            <person name="Sun H."/>
            <person name="Tunlid A."/>
            <person name="Henrissat B."/>
            <person name="Grigoriev I.V."/>
            <person name="Hibbett D.S."/>
            <person name="Martin F."/>
        </authorList>
    </citation>
    <scope>NUCLEOTIDE SEQUENCE [LARGE SCALE GENOMIC DNA]</scope>
    <source>
        <strain evidence="9">LaAM-08-1</strain>
    </source>
</reference>
<name>A0A0C9Y4S9_9AGAR</name>
<dbReference type="InterPro" id="IPR000340">
    <property type="entry name" value="Dual-sp_phosphatase_cat-dom"/>
</dbReference>
<evidence type="ECO:0000313" key="8">
    <source>
        <dbReference type="EMBL" id="KIK08949.1"/>
    </source>
</evidence>
<evidence type="ECO:0000256" key="4">
    <source>
        <dbReference type="ARBA" id="ARBA00022912"/>
    </source>
</evidence>
<dbReference type="GO" id="GO:0004725">
    <property type="term" value="F:protein tyrosine phosphatase activity"/>
    <property type="evidence" value="ECO:0007669"/>
    <property type="project" value="UniProtKB-EC"/>
</dbReference>
<dbReference type="PRINTS" id="PR01908">
    <property type="entry name" value="ADSPHPHTASE"/>
</dbReference>
<dbReference type="OrthoDB" id="2017893at2759"/>
<dbReference type="Gene3D" id="3.90.190.10">
    <property type="entry name" value="Protein tyrosine phosphatase superfamily"/>
    <property type="match status" value="1"/>
</dbReference>
<dbReference type="GO" id="GO:0043409">
    <property type="term" value="P:negative regulation of MAPK cascade"/>
    <property type="evidence" value="ECO:0007669"/>
    <property type="project" value="TreeGrafter"/>
</dbReference>
<organism evidence="8 9">
    <name type="scientific">Laccaria amethystina LaAM-08-1</name>
    <dbReference type="NCBI Taxonomy" id="1095629"/>
    <lineage>
        <taxon>Eukaryota</taxon>
        <taxon>Fungi</taxon>
        <taxon>Dikarya</taxon>
        <taxon>Basidiomycota</taxon>
        <taxon>Agaricomycotina</taxon>
        <taxon>Agaricomycetes</taxon>
        <taxon>Agaricomycetidae</taxon>
        <taxon>Agaricales</taxon>
        <taxon>Agaricineae</taxon>
        <taxon>Hydnangiaceae</taxon>
        <taxon>Laccaria</taxon>
    </lineage>
</organism>
<dbReference type="SMART" id="SM00195">
    <property type="entry name" value="DSPc"/>
    <property type="match status" value="1"/>
</dbReference>
<feature type="compositionally biased region" description="Polar residues" evidence="5">
    <location>
        <begin position="191"/>
        <end position="206"/>
    </location>
</feature>
<dbReference type="EC" id="3.1.3.48" evidence="2"/>
<evidence type="ECO:0000256" key="5">
    <source>
        <dbReference type="SAM" id="MobiDB-lite"/>
    </source>
</evidence>
<dbReference type="STRING" id="1095629.A0A0C9Y4S9"/>
<keyword evidence="3" id="KW-0378">Hydrolase</keyword>
<evidence type="ECO:0000256" key="2">
    <source>
        <dbReference type="ARBA" id="ARBA00013064"/>
    </source>
</evidence>
<dbReference type="CDD" id="cd14498">
    <property type="entry name" value="DSP"/>
    <property type="match status" value="1"/>
</dbReference>
<comment type="similarity">
    <text evidence="1">Belongs to the protein-tyrosine phosphatase family. Non-receptor class dual specificity subfamily.</text>
</comment>
<evidence type="ECO:0000313" key="9">
    <source>
        <dbReference type="Proteomes" id="UP000054477"/>
    </source>
</evidence>
<keyword evidence="9" id="KW-1185">Reference proteome</keyword>
<dbReference type="InterPro" id="IPR000387">
    <property type="entry name" value="Tyr_Pase_dom"/>
</dbReference>
<evidence type="ECO:0000256" key="1">
    <source>
        <dbReference type="ARBA" id="ARBA00008601"/>
    </source>
</evidence>
<evidence type="ECO:0000259" key="6">
    <source>
        <dbReference type="PROSITE" id="PS50054"/>
    </source>
</evidence>
<dbReference type="PANTHER" id="PTHR10159">
    <property type="entry name" value="DUAL SPECIFICITY PROTEIN PHOSPHATASE"/>
    <property type="match status" value="1"/>
</dbReference>
<dbReference type="PROSITE" id="PS50054">
    <property type="entry name" value="TYR_PHOSPHATASE_DUAL"/>
    <property type="match status" value="1"/>
</dbReference>
<sequence length="206" mass="22481">MNHITFKREASLITPRIYLSGLHTASIKDELTDLGITHVISVVECQPTFPTSITPKKTLHIPIVDSPRVDILIHLETTTNFISSALAQNESNKVLVHYHQGISRSATVVCAYLVATTTMSATESIAHVKGLRRVVHPNFGFREQLDEYGTRFVGKRSPQSPLEEISKVGGGIAGRIRGLTSANGLQDHDPASNTGPEQNPSDFPSF</sequence>
<dbReference type="InterPro" id="IPR029021">
    <property type="entry name" value="Prot-tyrosine_phosphatase-like"/>
</dbReference>
<dbReference type="Pfam" id="PF00782">
    <property type="entry name" value="DSPc"/>
    <property type="match status" value="1"/>
</dbReference>
<accession>A0A0C9Y4S9</accession>
<dbReference type="AlphaFoldDB" id="A0A0C9Y4S9"/>
<proteinExistence type="inferred from homology"/>
<keyword evidence="4" id="KW-0904">Protein phosphatase</keyword>
<dbReference type="InterPro" id="IPR020422">
    <property type="entry name" value="TYR_PHOSPHATASE_DUAL_dom"/>
</dbReference>
<dbReference type="PROSITE" id="PS50056">
    <property type="entry name" value="TYR_PHOSPHATASE_2"/>
    <property type="match status" value="1"/>
</dbReference>
<protein>
    <recommendedName>
        <fullName evidence="2">protein-tyrosine-phosphatase</fullName>
        <ecNumber evidence="2">3.1.3.48</ecNumber>
    </recommendedName>
</protein>
<gene>
    <name evidence="8" type="ORF">K443DRAFT_83680</name>
</gene>
<dbReference type="PANTHER" id="PTHR10159:SF519">
    <property type="entry name" value="DUAL SPECIFICITY PROTEIN PHOSPHATASE MPK3"/>
    <property type="match status" value="1"/>
</dbReference>
<feature type="domain" description="Tyrosine-protein phosphatase" evidence="6">
    <location>
        <begin position="9"/>
        <end position="154"/>
    </location>
</feature>
<dbReference type="Proteomes" id="UP000054477">
    <property type="component" value="Unassembled WGS sequence"/>
</dbReference>
<evidence type="ECO:0000256" key="3">
    <source>
        <dbReference type="ARBA" id="ARBA00022801"/>
    </source>
</evidence>
<reference evidence="8 9" key="1">
    <citation type="submission" date="2014-04" db="EMBL/GenBank/DDBJ databases">
        <authorList>
            <consortium name="DOE Joint Genome Institute"/>
            <person name="Kuo A."/>
            <person name="Kohler A."/>
            <person name="Nagy L.G."/>
            <person name="Floudas D."/>
            <person name="Copeland A."/>
            <person name="Barry K.W."/>
            <person name="Cichocki N."/>
            <person name="Veneault-Fourrey C."/>
            <person name="LaButti K."/>
            <person name="Lindquist E.A."/>
            <person name="Lipzen A."/>
            <person name="Lundell T."/>
            <person name="Morin E."/>
            <person name="Murat C."/>
            <person name="Sun H."/>
            <person name="Tunlid A."/>
            <person name="Henrissat B."/>
            <person name="Grigoriev I.V."/>
            <person name="Hibbett D.S."/>
            <person name="Martin F."/>
            <person name="Nordberg H.P."/>
            <person name="Cantor M.N."/>
            <person name="Hua S.X."/>
        </authorList>
    </citation>
    <scope>NUCLEOTIDE SEQUENCE [LARGE SCALE GENOMIC DNA]</scope>
    <source>
        <strain evidence="8 9">LaAM-08-1</strain>
    </source>
</reference>
<dbReference type="SUPFAM" id="SSF52799">
    <property type="entry name" value="(Phosphotyrosine protein) phosphatases II"/>
    <property type="match status" value="1"/>
</dbReference>
<evidence type="ECO:0000259" key="7">
    <source>
        <dbReference type="PROSITE" id="PS50056"/>
    </source>
</evidence>